<sequence length="212" mass="23597">MCAWTALRQVQRERPAYGDGKTGPVESDPVRSWWREVISRTALGAGADPQRTEDHLDEVVTELLHIFSSKEGYKLSDGALQTMKTLNNELGIRTGLVSNCDSRIVDALRDLKVANHLDPMVFSELEKCEKPDVRMWQVACQRAGMEVKEAVHVGDEFDADIVGATRAGVRAIWYRPSGQDTHVEEDATIIVPEGVIVAKKLTDVVDIVRGWN</sequence>
<dbReference type="Pfam" id="PF00702">
    <property type="entry name" value="Hydrolase"/>
    <property type="match status" value="1"/>
</dbReference>
<evidence type="ECO:0000313" key="1">
    <source>
        <dbReference type="EMBL" id="KAF8712348.1"/>
    </source>
</evidence>
<name>A0A8H7HZL9_9AGAM</name>
<comment type="caution">
    <text evidence="1">The sequence shown here is derived from an EMBL/GenBank/DDBJ whole genome shotgun (WGS) entry which is preliminary data.</text>
</comment>
<dbReference type="InterPro" id="IPR044924">
    <property type="entry name" value="HAD-SF_hydro_IA_REG-2-like_cap"/>
</dbReference>
<dbReference type="PANTHER" id="PTHR46191:SF2">
    <property type="entry name" value="HALOACID DEHALOGENASE-LIKE HYDROLASE DOMAIN-CONTAINING PROTEIN 3"/>
    <property type="match status" value="1"/>
</dbReference>
<dbReference type="InterPro" id="IPR006439">
    <property type="entry name" value="HAD-SF_hydro_IA"/>
</dbReference>
<dbReference type="NCBIfam" id="TIGR01549">
    <property type="entry name" value="HAD-SF-IA-v1"/>
    <property type="match status" value="1"/>
</dbReference>
<dbReference type="Proteomes" id="UP000602905">
    <property type="component" value="Unassembled WGS sequence"/>
</dbReference>
<gene>
    <name evidence="1" type="ORF">RHS03_01065</name>
</gene>
<dbReference type="SUPFAM" id="SSF56784">
    <property type="entry name" value="HAD-like"/>
    <property type="match status" value="1"/>
</dbReference>
<proteinExistence type="predicted"/>
<feature type="non-terminal residue" evidence="1">
    <location>
        <position position="1"/>
    </location>
</feature>
<reference evidence="1" key="1">
    <citation type="submission" date="2020-09" db="EMBL/GenBank/DDBJ databases">
        <title>Comparative genome analyses of four rice-infecting Rhizoctonia solani isolates reveal extensive enrichment of homogalacturonan modification genes.</title>
        <authorList>
            <person name="Lee D.-Y."/>
            <person name="Jeon J."/>
            <person name="Kim K.-T."/>
            <person name="Cheong K."/>
            <person name="Song H."/>
            <person name="Choi G."/>
            <person name="Ko J."/>
            <person name="Opiyo S.O."/>
            <person name="Zuo S."/>
            <person name="Madhav S."/>
            <person name="Lee Y.-H."/>
            <person name="Wang G.-L."/>
        </authorList>
    </citation>
    <scope>NUCLEOTIDE SEQUENCE</scope>
    <source>
        <strain evidence="1">AG1-IA WGL</strain>
    </source>
</reference>
<accession>A0A8H7HZL9</accession>
<dbReference type="AlphaFoldDB" id="A0A8H7HZL9"/>
<dbReference type="PANTHER" id="PTHR46191">
    <property type="match status" value="1"/>
</dbReference>
<protein>
    <submittedName>
        <fullName evidence="1">Haloacid dehalogenase-like hydrolase</fullName>
    </submittedName>
</protein>
<dbReference type="InterPro" id="IPR036412">
    <property type="entry name" value="HAD-like_sf"/>
</dbReference>
<dbReference type="Gene3D" id="1.10.150.720">
    <property type="entry name" value="Haloacid dehalogenase-like hydrolase"/>
    <property type="match status" value="1"/>
</dbReference>
<dbReference type="GO" id="GO:0016791">
    <property type="term" value="F:phosphatase activity"/>
    <property type="evidence" value="ECO:0007669"/>
    <property type="project" value="UniProtKB-ARBA"/>
</dbReference>
<dbReference type="EMBL" id="JACYCD010000044">
    <property type="protein sequence ID" value="KAF8712348.1"/>
    <property type="molecule type" value="Genomic_DNA"/>
</dbReference>
<dbReference type="Gene3D" id="3.40.50.1000">
    <property type="entry name" value="HAD superfamily/HAD-like"/>
    <property type="match status" value="1"/>
</dbReference>
<dbReference type="InterPro" id="IPR023214">
    <property type="entry name" value="HAD_sf"/>
</dbReference>
<organism evidence="1 2">
    <name type="scientific">Rhizoctonia solani</name>
    <dbReference type="NCBI Taxonomy" id="456999"/>
    <lineage>
        <taxon>Eukaryota</taxon>
        <taxon>Fungi</taxon>
        <taxon>Dikarya</taxon>
        <taxon>Basidiomycota</taxon>
        <taxon>Agaricomycotina</taxon>
        <taxon>Agaricomycetes</taxon>
        <taxon>Cantharellales</taxon>
        <taxon>Ceratobasidiaceae</taxon>
        <taxon>Rhizoctonia</taxon>
    </lineage>
</organism>
<keyword evidence="1" id="KW-0378">Hydrolase</keyword>
<dbReference type="OrthoDB" id="444127at2759"/>
<evidence type="ECO:0000313" key="2">
    <source>
        <dbReference type="Proteomes" id="UP000602905"/>
    </source>
</evidence>
<dbReference type="InterPro" id="IPR051828">
    <property type="entry name" value="HAD-like_hydrolase_domain"/>
</dbReference>